<keyword evidence="2" id="KW-1185">Reference proteome</keyword>
<evidence type="ECO:0008006" key="3">
    <source>
        <dbReference type="Google" id="ProtNLM"/>
    </source>
</evidence>
<evidence type="ECO:0000313" key="1">
    <source>
        <dbReference type="EMBL" id="MFC0393985.1"/>
    </source>
</evidence>
<dbReference type="EMBL" id="JBHLVF010000037">
    <property type="protein sequence ID" value="MFC0393985.1"/>
    <property type="molecule type" value="Genomic_DNA"/>
</dbReference>
<dbReference type="SUPFAM" id="SSF54427">
    <property type="entry name" value="NTF2-like"/>
    <property type="match status" value="1"/>
</dbReference>
<protein>
    <recommendedName>
        <fullName evidence="3">SnoaL-like domain-containing protein</fullName>
    </recommendedName>
</protein>
<dbReference type="RefSeq" id="WP_204822044.1">
    <property type="nucleotide sequence ID" value="NZ_JANHOF010000023.1"/>
</dbReference>
<dbReference type="InterPro" id="IPR032710">
    <property type="entry name" value="NTF2-like_dom_sf"/>
</dbReference>
<dbReference type="Gene3D" id="3.10.450.50">
    <property type="match status" value="1"/>
</dbReference>
<accession>A0ABV6JGL1</accession>
<comment type="caution">
    <text evidence="1">The sequence shown here is derived from an EMBL/GenBank/DDBJ whole genome shotgun (WGS) entry which is preliminary data.</text>
</comment>
<proteinExistence type="predicted"/>
<name>A0ABV6JGL1_9BACL</name>
<gene>
    <name evidence="1" type="ORF">ACFFJ8_21755</name>
</gene>
<evidence type="ECO:0000313" key="2">
    <source>
        <dbReference type="Proteomes" id="UP001589818"/>
    </source>
</evidence>
<reference evidence="1 2" key="1">
    <citation type="submission" date="2024-09" db="EMBL/GenBank/DDBJ databases">
        <authorList>
            <person name="Sun Q."/>
            <person name="Mori K."/>
        </authorList>
    </citation>
    <scope>NUCLEOTIDE SEQUENCE [LARGE SCALE GENOMIC DNA]</scope>
    <source>
        <strain evidence="1 2">CCM 4839</strain>
    </source>
</reference>
<dbReference type="Proteomes" id="UP001589818">
    <property type="component" value="Unassembled WGS sequence"/>
</dbReference>
<sequence>MSGEKIIVSGGNQKVIEVNKFVEKYVAVWNESDESTRRKVIAELWTRDGNHFAEGIEARGYDEIEKRIASAHDEFVRKGGYIFVRANLSKALQNAVVYSWDMLPSQGGEVVASGIVFLILDDNGQIRTEYQF</sequence>
<organism evidence="1 2">
    <name type="scientific">Paenibacillus mendelii</name>
    <dbReference type="NCBI Taxonomy" id="206163"/>
    <lineage>
        <taxon>Bacteria</taxon>
        <taxon>Bacillati</taxon>
        <taxon>Bacillota</taxon>
        <taxon>Bacilli</taxon>
        <taxon>Bacillales</taxon>
        <taxon>Paenibacillaceae</taxon>
        <taxon>Paenibacillus</taxon>
    </lineage>
</organism>